<name>A0A510URV2_9CELL</name>
<dbReference type="InterPro" id="IPR011047">
    <property type="entry name" value="Quinoprotein_ADH-like_sf"/>
</dbReference>
<dbReference type="Gene3D" id="2.140.10.10">
    <property type="entry name" value="Quinoprotein alcohol dehydrogenase-like superfamily"/>
    <property type="match status" value="1"/>
</dbReference>
<keyword evidence="4" id="KW-1185">Reference proteome</keyword>
<evidence type="ECO:0000313" key="4">
    <source>
        <dbReference type="Proteomes" id="UP000321386"/>
    </source>
</evidence>
<dbReference type="InterPro" id="IPR002372">
    <property type="entry name" value="PQQ_rpt_dom"/>
</dbReference>
<dbReference type="EMBL" id="BJUA01000004">
    <property type="protein sequence ID" value="GEK17388.1"/>
    <property type="molecule type" value="Genomic_DNA"/>
</dbReference>
<dbReference type="AlphaFoldDB" id="A0A510URV2"/>
<gene>
    <name evidence="3" type="ORF">CPE01_11210</name>
</gene>
<dbReference type="SUPFAM" id="SSF50998">
    <property type="entry name" value="Quinoprotein alcohol dehydrogenase-like"/>
    <property type="match status" value="1"/>
</dbReference>
<accession>A0A510URV2</accession>
<dbReference type="RefSeq" id="WP_146805656.1">
    <property type="nucleotide sequence ID" value="NZ_BJUA01000004.1"/>
</dbReference>
<keyword evidence="1" id="KW-1133">Transmembrane helix</keyword>
<reference evidence="3 4" key="1">
    <citation type="submission" date="2019-07" db="EMBL/GenBank/DDBJ databases">
        <title>Whole genome shotgun sequence of Cellulomonas persica NBRC 101101.</title>
        <authorList>
            <person name="Hosoyama A."/>
            <person name="Uohara A."/>
            <person name="Ohji S."/>
            <person name="Ichikawa N."/>
        </authorList>
    </citation>
    <scope>NUCLEOTIDE SEQUENCE [LARGE SCALE GENOMIC DNA]</scope>
    <source>
        <strain evidence="3 4">NBRC 101101</strain>
    </source>
</reference>
<dbReference type="InterPro" id="IPR018391">
    <property type="entry name" value="PQQ_b-propeller_rpt"/>
</dbReference>
<dbReference type="InterPro" id="IPR015943">
    <property type="entry name" value="WD40/YVTN_repeat-like_dom_sf"/>
</dbReference>
<protein>
    <recommendedName>
        <fullName evidence="2">Pyrrolo-quinoline quinone repeat domain-containing protein</fullName>
    </recommendedName>
</protein>
<feature type="transmembrane region" description="Helical" evidence="1">
    <location>
        <begin position="44"/>
        <end position="66"/>
    </location>
</feature>
<dbReference type="Pfam" id="PF13360">
    <property type="entry name" value="PQQ_2"/>
    <property type="match status" value="2"/>
</dbReference>
<evidence type="ECO:0000256" key="1">
    <source>
        <dbReference type="SAM" id="Phobius"/>
    </source>
</evidence>
<keyword evidence="1" id="KW-0812">Transmembrane</keyword>
<organism evidence="3 4">
    <name type="scientific">Cellulomonas persica</name>
    <dbReference type="NCBI Taxonomy" id="76861"/>
    <lineage>
        <taxon>Bacteria</taxon>
        <taxon>Bacillati</taxon>
        <taxon>Actinomycetota</taxon>
        <taxon>Actinomycetes</taxon>
        <taxon>Micrococcales</taxon>
        <taxon>Cellulomonadaceae</taxon>
        <taxon>Cellulomonas</taxon>
    </lineage>
</organism>
<dbReference type="PANTHER" id="PTHR34512">
    <property type="entry name" value="CELL SURFACE PROTEIN"/>
    <property type="match status" value="1"/>
</dbReference>
<sequence length="493" mass="51659">MGGEPALQRVELVEDDALARSVVPAGHLDENPGGEARRRRRAHLLVALVGVVGVLVFALVGVQAVLDSAYREKVAARAALPGAIDAVASQPQVRWVTDAALMDSLLLDAPVDGAYVGARSLRDGTVEAVALDAATGVARWMTSLRGRPDEDAAVALWGNACTTSVLPDERDVLVCVLGFHARGLHEAAGASRAEVVALDARTGALLARRDTPAQAGRVVVVQDLAVVAWRVLGRVHVHAQDLLTGSTAWDASFPVPRTGTLQLGSLSAPPRIARVQLVAGPDVVAVGAGQQVYLLDVHGELRPGGRVDGYVRQARSDRIVLLTVDHGAGTILLRPGLDDLELRGVVAMPTLDDGSLSDVVLTVDDGLRGLDPDSGRPLWAVEGRDSGTVVLDGVVYQGGDSAQVRAVDGRTGTVLWSVPPPQSAYVTDLFTDGEHLYVALHGLLGADKTWLAYDLDGRPQGVLEPPPGWRSLEIRGRALVATSADGTRAAVLG</sequence>
<feature type="domain" description="Pyrrolo-quinoline quinone repeat" evidence="2">
    <location>
        <begin position="112"/>
        <end position="298"/>
    </location>
</feature>
<keyword evidence="1" id="KW-0472">Membrane</keyword>
<dbReference type="Gene3D" id="2.130.10.10">
    <property type="entry name" value="YVTN repeat-like/Quinoprotein amine dehydrogenase"/>
    <property type="match status" value="1"/>
</dbReference>
<evidence type="ECO:0000313" key="3">
    <source>
        <dbReference type="EMBL" id="GEK17388.1"/>
    </source>
</evidence>
<evidence type="ECO:0000259" key="2">
    <source>
        <dbReference type="Pfam" id="PF13360"/>
    </source>
</evidence>
<proteinExistence type="predicted"/>
<dbReference type="SMART" id="SM00564">
    <property type="entry name" value="PQQ"/>
    <property type="match status" value="2"/>
</dbReference>
<dbReference type="PANTHER" id="PTHR34512:SF30">
    <property type="entry name" value="OUTER MEMBRANE PROTEIN ASSEMBLY FACTOR BAMB"/>
    <property type="match status" value="1"/>
</dbReference>
<dbReference type="Proteomes" id="UP000321386">
    <property type="component" value="Unassembled WGS sequence"/>
</dbReference>
<feature type="domain" description="Pyrrolo-quinoline quinone repeat" evidence="2">
    <location>
        <begin position="367"/>
        <end position="460"/>
    </location>
</feature>
<comment type="caution">
    <text evidence="3">The sequence shown here is derived from an EMBL/GenBank/DDBJ whole genome shotgun (WGS) entry which is preliminary data.</text>
</comment>
<dbReference type="OrthoDB" id="4815319at2"/>